<reference evidence="1 2" key="1">
    <citation type="journal article" date="2024" name="Plant Biotechnol. J.">
        <title>Genome and CRISPR/Cas9 system of a widespread forest tree (Populus alba) in the world.</title>
        <authorList>
            <person name="Liu Y.J."/>
            <person name="Jiang P.F."/>
            <person name="Han X.M."/>
            <person name="Li X.Y."/>
            <person name="Wang H.M."/>
            <person name="Wang Y.J."/>
            <person name="Wang X.X."/>
            <person name="Zeng Q.Y."/>
        </authorList>
    </citation>
    <scope>NUCLEOTIDE SEQUENCE [LARGE SCALE GENOMIC DNA]</scope>
    <source>
        <strain evidence="2">cv. PAL-ZL1</strain>
    </source>
</reference>
<proteinExistence type="predicted"/>
<protein>
    <submittedName>
        <fullName evidence="1">Uncharacterized protein</fullName>
    </submittedName>
</protein>
<evidence type="ECO:0000313" key="1">
    <source>
        <dbReference type="EMBL" id="KAL3565985.1"/>
    </source>
</evidence>
<organism evidence="1 2">
    <name type="scientific">Populus alba</name>
    <name type="common">White poplar</name>
    <dbReference type="NCBI Taxonomy" id="43335"/>
    <lineage>
        <taxon>Eukaryota</taxon>
        <taxon>Viridiplantae</taxon>
        <taxon>Streptophyta</taxon>
        <taxon>Embryophyta</taxon>
        <taxon>Tracheophyta</taxon>
        <taxon>Spermatophyta</taxon>
        <taxon>Magnoliopsida</taxon>
        <taxon>eudicotyledons</taxon>
        <taxon>Gunneridae</taxon>
        <taxon>Pentapetalae</taxon>
        <taxon>rosids</taxon>
        <taxon>fabids</taxon>
        <taxon>Malpighiales</taxon>
        <taxon>Salicaceae</taxon>
        <taxon>Saliceae</taxon>
        <taxon>Populus</taxon>
    </lineage>
</organism>
<keyword evidence="2" id="KW-1185">Reference proteome</keyword>
<gene>
    <name evidence="1" type="ORF">D5086_031400</name>
</gene>
<sequence>MIAILEASSFSFLQKHTLDFDGMVLLDDLEYNICSSFAGPYEHLGFGYFLVKMHVVFDFSSVPKLKRFVIGARERQLHYVFTRLSRHVPRMRSLTVKTRYATTSSMAVKGSSE</sequence>
<dbReference type="Proteomes" id="UP000309997">
    <property type="component" value="Unassembled WGS sequence"/>
</dbReference>
<dbReference type="EMBL" id="RCHU02000018">
    <property type="protein sequence ID" value="KAL3565985.1"/>
    <property type="molecule type" value="Genomic_DNA"/>
</dbReference>
<accession>A0ACC4AIK2</accession>
<name>A0ACC4AIK2_POPAL</name>
<evidence type="ECO:0000313" key="2">
    <source>
        <dbReference type="Proteomes" id="UP000309997"/>
    </source>
</evidence>
<comment type="caution">
    <text evidence="1">The sequence shown here is derived from an EMBL/GenBank/DDBJ whole genome shotgun (WGS) entry which is preliminary data.</text>
</comment>